<accession>K2GJT7</accession>
<sequence>MPADFRLETFLPYLLNRAAEKASLDFARAYRDRYGMLRTEWRVLVHLGRFGDMTASQIGARAGIHKTKISRAVAALEQRRFLRRLNVEDDRRRAMLSLTPAGRDAHDDLTRAAAAHDAAMTEGFTAAELDTLRDCLRRIAGL</sequence>
<dbReference type="eggNOG" id="COG1846">
    <property type="taxonomic scope" value="Bacteria"/>
</dbReference>
<evidence type="ECO:0000313" key="3">
    <source>
        <dbReference type="Proteomes" id="UP000006765"/>
    </source>
</evidence>
<dbReference type="InterPro" id="IPR036388">
    <property type="entry name" value="WH-like_DNA-bd_sf"/>
</dbReference>
<reference evidence="2 3" key="1">
    <citation type="journal article" date="2012" name="J. Bacteriol.">
        <title>Draft Genome Sequence of Oceaniovalibus guishaninsula JLT2003T.</title>
        <authorList>
            <person name="Tang K."/>
            <person name="Liu K."/>
            <person name="Jiao N."/>
        </authorList>
    </citation>
    <scope>NUCLEOTIDE SEQUENCE [LARGE SCALE GENOMIC DNA]</scope>
    <source>
        <strain evidence="2 3">JLT2003</strain>
    </source>
</reference>
<dbReference type="PANTHER" id="PTHR33164">
    <property type="entry name" value="TRANSCRIPTIONAL REGULATOR, MARR FAMILY"/>
    <property type="match status" value="1"/>
</dbReference>
<dbReference type="Pfam" id="PF12802">
    <property type="entry name" value="MarR_2"/>
    <property type="match status" value="1"/>
</dbReference>
<dbReference type="AlphaFoldDB" id="K2GJT7"/>
<proteinExistence type="predicted"/>
<dbReference type="PANTHER" id="PTHR33164:SF43">
    <property type="entry name" value="HTH-TYPE TRANSCRIPTIONAL REPRESSOR YETL"/>
    <property type="match status" value="1"/>
</dbReference>
<protein>
    <submittedName>
        <fullName evidence="2">Transcriptional regulator, MarR family</fullName>
    </submittedName>
</protein>
<comment type="caution">
    <text evidence="2">The sequence shown here is derived from an EMBL/GenBank/DDBJ whole genome shotgun (WGS) entry which is preliminary data.</text>
</comment>
<dbReference type="PROSITE" id="PS50995">
    <property type="entry name" value="HTH_MARR_2"/>
    <property type="match status" value="1"/>
</dbReference>
<dbReference type="PRINTS" id="PR00598">
    <property type="entry name" value="HTHMARR"/>
</dbReference>
<dbReference type="RefSeq" id="WP_007427799.1">
    <property type="nucleotide sequence ID" value="NZ_AMGO01000068.1"/>
</dbReference>
<dbReference type="SUPFAM" id="SSF46785">
    <property type="entry name" value="Winged helix' DNA-binding domain"/>
    <property type="match status" value="1"/>
</dbReference>
<dbReference type="Gene3D" id="1.10.10.10">
    <property type="entry name" value="Winged helix-like DNA-binding domain superfamily/Winged helix DNA-binding domain"/>
    <property type="match status" value="1"/>
</dbReference>
<dbReference type="STRING" id="1231392.OCGS_2647"/>
<gene>
    <name evidence="2" type="ORF">OCGS_2647</name>
</gene>
<dbReference type="InterPro" id="IPR036390">
    <property type="entry name" value="WH_DNA-bd_sf"/>
</dbReference>
<dbReference type="GO" id="GO:0006950">
    <property type="term" value="P:response to stress"/>
    <property type="evidence" value="ECO:0007669"/>
    <property type="project" value="TreeGrafter"/>
</dbReference>
<feature type="domain" description="HTH marR-type" evidence="1">
    <location>
        <begin position="8"/>
        <end position="141"/>
    </location>
</feature>
<dbReference type="InterPro" id="IPR039422">
    <property type="entry name" value="MarR/SlyA-like"/>
</dbReference>
<evidence type="ECO:0000313" key="2">
    <source>
        <dbReference type="EMBL" id="EKE43056.1"/>
    </source>
</evidence>
<dbReference type="EMBL" id="AMGO01000068">
    <property type="protein sequence ID" value="EKE43056.1"/>
    <property type="molecule type" value="Genomic_DNA"/>
</dbReference>
<dbReference type="InterPro" id="IPR000835">
    <property type="entry name" value="HTH_MarR-typ"/>
</dbReference>
<dbReference type="OrthoDB" id="8906692at2"/>
<dbReference type="GO" id="GO:0003700">
    <property type="term" value="F:DNA-binding transcription factor activity"/>
    <property type="evidence" value="ECO:0007669"/>
    <property type="project" value="InterPro"/>
</dbReference>
<evidence type="ECO:0000259" key="1">
    <source>
        <dbReference type="PROSITE" id="PS50995"/>
    </source>
</evidence>
<dbReference type="SMART" id="SM00347">
    <property type="entry name" value="HTH_MARR"/>
    <property type="match status" value="1"/>
</dbReference>
<dbReference type="PATRIC" id="fig|1231392.3.peg.2664"/>
<keyword evidence="3" id="KW-1185">Reference proteome</keyword>
<organism evidence="2 3">
    <name type="scientific">Oceaniovalibus guishaninsula JLT2003</name>
    <dbReference type="NCBI Taxonomy" id="1231392"/>
    <lineage>
        <taxon>Bacteria</taxon>
        <taxon>Pseudomonadati</taxon>
        <taxon>Pseudomonadota</taxon>
        <taxon>Alphaproteobacteria</taxon>
        <taxon>Rhodobacterales</taxon>
        <taxon>Roseobacteraceae</taxon>
        <taxon>Oceaniovalibus</taxon>
    </lineage>
</organism>
<dbReference type="Proteomes" id="UP000006765">
    <property type="component" value="Unassembled WGS sequence"/>
</dbReference>
<name>K2GJT7_9RHOB</name>